<keyword evidence="1" id="KW-0732">Signal</keyword>
<reference evidence="2 3" key="1">
    <citation type="submission" date="2021-06" db="EMBL/GenBank/DDBJ databases">
        <authorList>
            <person name="Kallberg Y."/>
            <person name="Tangrot J."/>
            <person name="Rosling A."/>
        </authorList>
    </citation>
    <scope>NUCLEOTIDE SEQUENCE [LARGE SCALE GENOMIC DNA]</scope>
    <source>
        <strain evidence="2 3">120-4 pot B 10/14</strain>
    </source>
</reference>
<feature type="non-terminal residue" evidence="2">
    <location>
        <position position="44"/>
    </location>
</feature>
<evidence type="ECO:0000256" key="1">
    <source>
        <dbReference type="SAM" id="SignalP"/>
    </source>
</evidence>
<accession>A0ABN7WJ02</accession>
<protein>
    <submittedName>
        <fullName evidence="2">4437_t:CDS:1</fullName>
    </submittedName>
</protein>
<organism evidence="2 3">
    <name type="scientific">Gigaspora margarita</name>
    <dbReference type="NCBI Taxonomy" id="4874"/>
    <lineage>
        <taxon>Eukaryota</taxon>
        <taxon>Fungi</taxon>
        <taxon>Fungi incertae sedis</taxon>
        <taxon>Mucoromycota</taxon>
        <taxon>Glomeromycotina</taxon>
        <taxon>Glomeromycetes</taxon>
        <taxon>Diversisporales</taxon>
        <taxon>Gigasporaceae</taxon>
        <taxon>Gigaspora</taxon>
    </lineage>
</organism>
<comment type="caution">
    <text evidence="2">The sequence shown here is derived from an EMBL/GenBank/DDBJ whole genome shotgun (WGS) entry which is preliminary data.</text>
</comment>
<proteinExistence type="predicted"/>
<feature type="signal peptide" evidence="1">
    <location>
        <begin position="1"/>
        <end position="18"/>
    </location>
</feature>
<dbReference type="Proteomes" id="UP000789901">
    <property type="component" value="Unassembled WGS sequence"/>
</dbReference>
<evidence type="ECO:0000313" key="3">
    <source>
        <dbReference type="Proteomes" id="UP000789901"/>
    </source>
</evidence>
<gene>
    <name evidence="2" type="ORF">GMARGA_LOCUS31614</name>
</gene>
<evidence type="ECO:0000313" key="2">
    <source>
        <dbReference type="EMBL" id="CAG8833552.1"/>
    </source>
</evidence>
<name>A0ABN7WJ02_GIGMA</name>
<dbReference type="EMBL" id="CAJVQB010047625">
    <property type="protein sequence ID" value="CAG8833552.1"/>
    <property type="molecule type" value="Genomic_DNA"/>
</dbReference>
<sequence length="44" mass="5079">MKKFVLLQMLITLQEIISESIGNEKSKNNTHGVLKEYLMAIEEN</sequence>
<feature type="chain" id="PRO_5046216602" evidence="1">
    <location>
        <begin position="19"/>
        <end position="44"/>
    </location>
</feature>
<keyword evidence="3" id="KW-1185">Reference proteome</keyword>